<evidence type="ECO:0000256" key="1">
    <source>
        <dbReference type="ARBA" id="ARBA00003257"/>
    </source>
</evidence>
<dbReference type="GO" id="GO:0003954">
    <property type="term" value="F:NADH dehydrogenase activity"/>
    <property type="evidence" value="ECO:0007669"/>
    <property type="project" value="TreeGrafter"/>
</dbReference>
<feature type="transmembrane region" description="Helical" evidence="17">
    <location>
        <begin position="110"/>
        <end position="132"/>
    </location>
</feature>
<dbReference type="InterPro" id="IPR003918">
    <property type="entry name" value="NADH_UbQ_OxRdtase"/>
</dbReference>
<reference evidence="20" key="1">
    <citation type="submission" date="2018-01" db="EMBL/GenBank/DDBJ databases">
        <title>Mitochondrial genomes of Exorista civilis (Diptera:Tachinidae).</title>
        <authorList>
            <person name="Xu L."/>
        </authorList>
    </citation>
    <scope>NUCLEOTIDE SEQUENCE</scope>
</reference>
<evidence type="ECO:0000256" key="11">
    <source>
        <dbReference type="ARBA" id="ARBA00022989"/>
    </source>
</evidence>
<keyword evidence="11 17" id="KW-1133">Transmembrane helix</keyword>
<feature type="transmembrane region" description="Helical" evidence="17">
    <location>
        <begin position="273"/>
        <end position="294"/>
    </location>
</feature>
<evidence type="ECO:0000313" key="20">
    <source>
        <dbReference type="EMBL" id="AYM35208.1"/>
    </source>
</evidence>
<gene>
    <name evidence="20" type="primary">nad4</name>
</gene>
<dbReference type="PRINTS" id="PR01437">
    <property type="entry name" value="NUOXDRDTASE4"/>
</dbReference>
<name>A0A3G2BYX6_9MUSC</name>
<feature type="transmembrane region" description="Helical" evidence="17">
    <location>
        <begin position="216"/>
        <end position="235"/>
    </location>
</feature>
<feature type="transmembrane region" description="Helical" evidence="17">
    <location>
        <begin position="85"/>
        <end position="104"/>
    </location>
</feature>
<evidence type="ECO:0000256" key="14">
    <source>
        <dbReference type="ARBA" id="ARBA00023128"/>
    </source>
</evidence>
<geneLocation type="mitochondrion" evidence="20"/>
<comment type="function">
    <text evidence="1">Core subunit of the mitochondrial membrane respiratory chain NADH dehydrogenase (Complex I) that is believed to belong to the minimal assembly required for catalysis. Complex I functions in the transfer of electrons from NADH to the respiratory chain. The immediate electron acceptor for the enzyme is believed to be ubiquinone.</text>
</comment>
<evidence type="ECO:0000256" key="16">
    <source>
        <dbReference type="ARBA" id="ARBA00049551"/>
    </source>
</evidence>
<evidence type="ECO:0000256" key="10">
    <source>
        <dbReference type="ARBA" id="ARBA00022982"/>
    </source>
</evidence>
<keyword evidence="10 17" id="KW-0249">Electron transport</keyword>
<dbReference type="GO" id="GO:0031966">
    <property type="term" value="C:mitochondrial membrane"/>
    <property type="evidence" value="ECO:0007669"/>
    <property type="project" value="UniProtKB-SubCell"/>
</dbReference>
<proteinExistence type="inferred from homology"/>
<keyword evidence="8 17" id="KW-0812">Transmembrane</keyword>
<feature type="transmembrane region" description="Helical" evidence="17">
    <location>
        <begin position="247"/>
        <end position="266"/>
    </location>
</feature>
<keyword evidence="13 17" id="KW-0830">Ubiquinone</keyword>
<feature type="transmembrane region" description="Helical" evidence="17">
    <location>
        <begin position="50"/>
        <end position="73"/>
    </location>
</feature>
<evidence type="ECO:0000256" key="15">
    <source>
        <dbReference type="ARBA" id="ARBA00023136"/>
    </source>
</evidence>
<feature type="transmembrane region" description="Helical" evidence="17">
    <location>
        <begin position="182"/>
        <end position="204"/>
    </location>
</feature>
<evidence type="ECO:0000256" key="6">
    <source>
        <dbReference type="ARBA" id="ARBA00022448"/>
    </source>
</evidence>
<organism evidence="20">
    <name type="scientific">Nemorilla maculosa</name>
    <dbReference type="NCBI Taxonomy" id="1381551"/>
    <lineage>
        <taxon>Eukaryota</taxon>
        <taxon>Metazoa</taxon>
        <taxon>Ecdysozoa</taxon>
        <taxon>Arthropoda</taxon>
        <taxon>Hexapoda</taxon>
        <taxon>Insecta</taxon>
        <taxon>Pterygota</taxon>
        <taxon>Neoptera</taxon>
        <taxon>Endopterygota</taxon>
        <taxon>Diptera</taxon>
        <taxon>Brachycera</taxon>
        <taxon>Muscomorpha</taxon>
        <taxon>Oestroidea</taxon>
        <taxon>Tachinidae</taxon>
        <taxon>Exoristinae</taxon>
        <taxon>Winthemiini</taxon>
        <taxon>Nemorilla</taxon>
    </lineage>
</organism>
<dbReference type="GO" id="GO:0015990">
    <property type="term" value="P:electron transport coupled proton transport"/>
    <property type="evidence" value="ECO:0007669"/>
    <property type="project" value="TreeGrafter"/>
</dbReference>
<sequence length="446" mass="51281">MLKFIMFILFLLPLCFINNMYWMVHNFLFLLCFIFIFMNMYSNYFMSISYLFGCDLISYGLILLSMWIVSLMIMASESIYKYNNYVNLFLLNIIILLILLVLTFSSMNLFMFYLFFESSLIPTLFLILGWGYQPERLQAGIYLLFYTLLVSLPMLVGIFYLYNFMGHMNFYLMMNYNFNLDILYFSLIMAFLVKMPMFLVHLWLPKAHVEAPVSGSMILAGIMLKLGGYGLLRVFSFLQIMGLKFNYIWISISLVGGVLVSLICLCQTDLKALIAYSSVAHMGIVLSGLMTLTYTGICGSYSLMIGHGLCSSGLFCLANITYERLSSRSLLINKGLLNFMPSMSLWWFLLSSSNMAAPPSLNLLGEISLINSIISWSWVSMISLSFLSFFSAAYSLYLYAYSQHGKSFSGIYLLSTGTNREFLLLFLHWFPLNLLILKSEMCMLWL</sequence>
<dbReference type="Pfam" id="PF00361">
    <property type="entry name" value="Proton_antipo_M"/>
    <property type="match status" value="1"/>
</dbReference>
<comment type="function">
    <text evidence="17">Core subunit of the mitochondrial membrane respiratory chain NADH dehydrogenase (Complex I) which catalyzes electron transfer from NADH through the respiratory chain, using ubiquinone as an electron acceptor. Essential for the catalytic activity and assembly of complex I.</text>
</comment>
<dbReference type="InterPro" id="IPR000260">
    <property type="entry name" value="NADH4_N"/>
</dbReference>
<evidence type="ECO:0000256" key="8">
    <source>
        <dbReference type="ARBA" id="ARBA00022692"/>
    </source>
</evidence>
<keyword evidence="15 17" id="KW-0472">Membrane</keyword>
<comment type="subcellular location">
    <subcellularLocation>
        <location evidence="2 17">Mitochondrion membrane</location>
        <topology evidence="2 17">Multi-pass membrane protein</topology>
    </subcellularLocation>
</comment>
<keyword evidence="9" id="KW-1278">Translocase</keyword>
<comment type="catalytic activity">
    <reaction evidence="16 17">
        <text>a ubiquinone + NADH + 5 H(+)(in) = a ubiquinol + NAD(+) + 4 H(+)(out)</text>
        <dbReference type="Rhea" id="RHEA:29091"/>
        <dbReference type="Rhea" id="RHEA-COMP:9565"/>
        <dbReference type="Rhea" id="RHEA-COMP:9566"/>
        <dbReference type="ChEBI" id="CHEBI:15378"/>
        <dbReference type="ChEBI" id="CHEBI:16389"/>
        <dbReference type="ChEBI" id="CHEBI:17976"/>
        <dbReference type="ChEBI" id="CHEBI:57540"/>
        <dbReference type="ChEBI" id="CHEBI:57945"/>
        <dbReference type="EC" id="7.1.1.2"/>
    </reaction>
</comment>
<evidence type="ECO:0000259" key="18">
    <source>
        <dbReference type="Pfam" id="PF00361"/>
    </source>
</evidence>
<feature type="domain" description="NADH:quinone oxidoreductase/Mrp antiporter transmembrane" evidence="18">
    <location>
        <begin position="106"/>
        <end position="391"/>
    </location>
</feature>
<dbReference type="GO" id="GO:0042773">
    <property type="term" value="P:ATP synthesis coupled electron transport"/>
    <property type="evidence" value="ECO:0007669"/>
    <property type="project" value="InterPro"/>
</dbReference>
<keyword evidence="7 17" id="KW-0679">Respiratory chain</keyword>
<dbReference type="Pfam" id="PF01059">
    <property type="entry name" value="Oxidored_q5_N"/>
    <property type="match status" value="1"/>
</dbReference>
<evidence type="ECO:0000256" key="4">
    <source>
        <dbReference type="ARBA" id="ARBA00012944"/>
    </source>
</evidence>
<keyword evidence="12 17" id="KW-0520">NAD</keyword>
<dbReference type="AlphaFoldDB" id="A0A3G2BYX6"/>
<dbReference type="InterPro" id="IPR001750">
    <property type="entry name" value="ND/Mrp_TM"/>
</dbReference>
<evidence type="ECO:0000259" key="19">
    <source>
        <dbReference type="Pfam" id="PF01059"/>
    </source>
</evidence>
<accession>A0A3G2BYX6</accession>
<dbReference type="GO" id="GO:0048039">
    <property type="term" value="F:ubiquinone binding"/>
    <property type="evidence" value="ECO:0007669"/>
    <property type="project" value="TreeGrafter"/>
</dbReference>
<dbReference type="PANTHER" id="PTHR43507:SF20">
    <property type="entry name" value="NADH-UBIQUINONE OXIDOREDUCTASE CHAIN 4"/>
    <property type="match status" value="1"/>
</dbReference>
<evidence type="ECO:0000256" key="3">
    <source>
        <dbReference type="ARBA" id="ARBA00009025"/>
    </source>
</evidence>
<protein>
    <recommendedName>
        <fullName evidence="5 17">NADH-ubiquinone oxidoreductase chain 4</fullName>
        <ecNumber evidence="4 17">7.1.1.2</ecNumber>
    </recommendedName>
</protein>
<keyword evidence="14 17" id="KW-0496">Mitochondrion</keyword>
<feature type="transmembrane region" description="Helical" evidence="17">
    <location>
        <begin position="139"/>
        <end position="162"/>
    </location>
</feature>
<evidence type="ECO:0000256" key="5">
    <source>
        <dbReference type="ARBA" id="ARBA00021006"/>
    </source>
</evidence>
<keyword evidence="6 17" id="KW-0813">Transport</keyword>
<dbReference type="GO" id="GO:0008137">
    <property type="term" value="F:NADH dehydrogenase (ubiquinone) activity"/>
    <property type="evidence" value="ECO:0007669"/>
    <property type="project" value="UniProtKB-UniRule"/>
</dbReference>
<feature type="transmembrane region" description="Helical" evidence="17">
    <location>
        <begin position="330"/>
        <end position="349"/>
    </location>
</feature>
<evidence type="ECO:0000256" key="13">
    <source>
        <dbReference type="ARBA" id="ARBA00023075"/>
    </source>
</evidence>
<evidence type="ECO:0000256" key="12">
    <source>
        <dbReference type="ARBA" id="ARBA00023027"/>
    </source>
</evidence>
<feature type="transmembrane region" description="Helical" evidence="17">
    <location>
        <begin position="300"/>
        <end position="318"/>
    </location>
</feature>
<feature type="transmembrane region" description="Helical" evidence="17">
    <location>
        <begin position="7"/>
        <end position="38"/>
    </location>
</feature>
<dbReference type="EC" id="7.1.1.2" evidence="4 17"/>
<comment type="similarity">
    <text evidence="3 17">Belongs to the complex I subunit 4 family.</text>
</comment>
<evidence type="ECO:0000256" key="2">
    <source>
        <dbReference type="ARBA" id="ARBA00004225"/>
    </source>
</evidence>
<dbReference type="EMBL" id="MG786426">
    <property type="protein sequence ID" value="AYM35208.1"/>
    <property type="molecule type" value="Genomic_DNA"/>
</dbReference>
<dbReference type="PANTHER" id="PTHR43507">
    <property type="entry name" value="NADH-UBIQUINONE OXIDOREDUCTASE CHAIN 4"/>
    <property type="match status" value="1"/>
</dbReference>
<feature type="transmembrane region" description="Helical" evidence="17">
    <location>
        <begin position="369"/>
        <end position="401"/>
    </location>
</feature>
<evidence type="ECO:0000256" key="9">
    <source>
        <dbReference type="ARBA" id="ARBA00022967"/>
    </source>
</evidence>
<evidence type="ECO:0000256" key="17">
    <source>
        <dbReference type="RuleBase" id="RU003297"/>
    </source>
</evidence>
<feature type="domain" description="NADH:ubiquinone oxidoreductase chain 4 N-terminal" evidence="19">
    <location>
        <begin position="1"/>
        <end position="103"/>
    </location>
</feature>
<evidence type="ECO:0000256" key="7">
    <source>
        <dbReference type="ARBA" id="ARBA00022660"/>
    </source>
</evidence>